<dbReference type="Proteomes" id="UP000002274">
    <property type="component" value="Chromosome"/>
</dbReference>
<dbReference type="AlphaFoldDB" id="A2C8N9"/>
<name>A2C8N9_PROM3</name>
<evidence type="ECO:0000313" key="2">
    <source>
        <dbReference type="Proteomes" id="UP000002274"/>
    </source>
</evidence>
<protein>
    <submittedName>
        <fullName evidence="1">Uncharacterized protein</fullName>
    </submittedName>
</protein>
<dbReference type="RefSeq" id="WP_011825752.1">
    <property type="nucleotide sequence ID" value="NC_008820.1"/>
</dbReference>
<accession>A2C8N9</accession>
<organism evidence="1 2">
    <name type="scientific">Prochlorococcus marinus (strain MIT 9303)</name>
    <dbReference type="NCBI Taxonomy" id="59922"/>
    <lineage>
        <taxon>Bacteria</taxon>
        <taxon>Bacillati</taxon>
        <taxon>Cyanobacteriota</taxon>
        <taxon>Cyanophyceae</taxon>
        <taxon>Synechococcales</taxon>
        <taxon>Prochlorococcaceae</taxon>
        <taxon>Prochlorococcus</taxon>
    </lineage>
</organism>
<evidence type="ECO:0000313" key="1">
    <source>
        <dbReference type="EMBL" id="ABM77849.1"/>
    </source>
</evidence>
<dbReference type="STRING" id="59922.P9303_11001"/>
<dbReference type="HOGENOM" id="CLU_177868_1_0_3"/>
<reference evidence="1 2" key="1">
    <citation type="journal article" date="2007" name="PLoS Genet.">
        <title>Patterns and implications of gene gain and loss in the evolution of Prochlorococcus.</title>
        <authorList>
            <person name="Kettler G.C."/>
            <person name="Martiny A.C."/>
            <person name="Huang K."/>
            <person name="Zucker J."/>
            <person name="Coleman M.L."/>
            <person name="Rodrigue S."/>
            <person name="Chen F."/>
            <person name="Lapidus A."/>
            <person name="Ferriera S."/>
            <person name="Johnson J."/>
            <person name="Steglich C."/>
            <person name="Church G.M."/>
            <person name="Richardson P."/>
            <person name="Chisholm S.W."/>
        </authorList>
    </citation>
    <scope>NUCLEOTIDE SEQUENCE [LARGE SCALE GENOMIC DNA]</scope>
    <source>
        <strain evidence="1 2">MIT 9303</strain>
    </source>
</reference>
<dbReference type="KEGG" id="pmf:P9303_11001"/>
<proteinExistence type="predicted"/>
<gene>
    <name evidence="1" type="ordered locus">P9303_11001</name>
</gene>
<sequence>MNILSMIQRKEQKQAALSHSQFLMAKSYRGIDYTSAHQSPAKLAVHRHTNRGVDYTI</sequence>
<dbReference type="EMBL" id="CP000554">
    <property type="protein sequence ID" value="ABM77849.1"/>
    <property type="molecule type" value="Genomic_DNA"/>
</dbReference>